<proteinExistence type="predicted"/>
<comment type="caution">
    <text evidence="2">The sequence shown here is derived from an EMBL/GenBank/DDBJ whole genome shotgun (WGS) entry which is preliminary data.</text>
</comment>
<dbReference type="EMBL" id="UARD01000060">
    <property type="protein sequence ID" value="SQA62067.1"/>
    <property type="molecule type" value="Genomic_DNA"/>
</dbReference>
<gene>
    <name evidence="2" type="ORF">NCTC10661_07630</name>
</gene>
<dbReference type="Proteomes" id="UP000250416">
    <property type="component" value="Unassembled WGS sequence"/>
</dbReference>
<reference evidence="2 3" key="1">
    <citation type="submission" date="2018-06" db="EMBL/GenBank/DDBJ databases">
        <authorList>
            <consortium name="Pathogen Informatics"/>
            <person name="Doyle S."/>
        </authorList>
    </citation>
    <scope>NUCLEOTIDE SEQUENCE [LARGE SCALE GENOMIC DNA]</scope>
    <source>
        <strain evidence="2 3">NCTC10661</strain>
    </source>
</reference>
<name>A0AAE8T7N0_BURCE</name>
<feature type="region of interest" description="Disordered" evidence="1">
    <location>
        <begin position="76"/>
        <end position="98"/>
    </location>
</feature>
<accession>A0AAE8T7N0</accession>
<evidence type="ECO:0000256" key="1">
    <source>
        <dbReference type="SAM" id="MobiDB-lite"/>
    </source>
</evidence>
<evidence type="ECO:0000313" key="3">
    <source>
        <dbReference type="Proteomes" id="UP000250416"/>
    </source>
</evidence>
<evidence type="ECO:0000313" key="2">
    <source>
        <dbReference type="EMBL" id="SQA62067.1"/>
    </source>
</evidence>
<feature type="region of interest" description="Disordered" evidence="1">
    <location>
        <begin position="1"/>
        <end position="24"/>
    </location>
</feature>
<dbReference type="AlphaFoldDB" id="A0AAE8T7N0"/>
<organism evidence="2 3">
    <name type="scientific">Burkholderia cepacia</name>
    <name type="common">Pseudomonas cepacia</name>
    <dbReference type="NCBI Taxonomy" id="292"/>
    <lineage>
        <taxon>Bacteria</taxon>
        <taxon>Pseudomonadati</taxon>
        <taxon>Pseudomonadota</taxon>
        <taxon>Betaproteobacteria</taxon>
        <taxon>Burkholderiales</taxon>
        <taxon>Burkholderiaceae</taxon>
        <taxon>Burkholderia</taxon>
        <taxon>Burkholderia cepacia complex</taxon>
    </lineage>
</organism>
<sequence length="121" mass="13144">MNGRERARMSKLRRKPWLSSSTDAVSTKRSLSGNWNRKPALTSVAVMRETVGFGMPVSSVSSRLLTGASAAAMRRSTARPRARAVISSGEDSRSRDAGGVTVVDTRDSLYFRNSISILLVL</sequence>
<protein>
    <submittedName>
        <fullName evidence="2">Uncharacterized protein</fullName>
    </submittedName>
</protein>